<evidence type="ECO:0000256" key="1">
    <source>
        <dbReference type="SAM" id="MobiDB-lite"/>
    </source>
</evidence>
<gene>
    <name evidence="3" type="ORF">VKT23_020793</name>
    <name evidence="2" type="ORF">VKT23_020799</name>
</gene>
<proteinExistence type="predicted"/>
<dbReference type="EMBL" id="JBANRG010000032">
    <property type="protein sequence ID" value="KAK7450990.1"/>
    <property type="molecule type" value="Genomic_DNA"/>
</dbReference>
<feature type="region of interest" description="Disordered" evidence="1">
    <location>
        <begin position="435"/>
        <end position="710"/>
    </location>
</feature>
<name>A0ABR1J502_9AGAR</name>
<comment type="caution">
    <text evidence="3">The sequence shown here is derived from an EMBL/GenBank/DDBJ whole genome shotgun (WGS) entry which is preliminary data.</text>
</comment>
<evidence type="ECO:0000313" key="4">
    <source>
        <dbReference type="Proteomes" id="UP001498398"/>
    </source>
</evidence>
<accession>A0ABR1J502</accession>
<feature type="compositionally biased region" description="Polar residues" evidence="1">
    <location>
        <begin position="490"/>
        <end position="514"/>
    </location>
</feature>
<feature type="compositionally biased region" description="Gly residues" evidence="1">
    <location>
        <begin position="621"/>
        <end position="641"/>
    </location>
</feature>
<evidence type="ECO:0000313" key="3">
    <source>
        <dbReference type="EMBL" id="KAK7450990.1"/>
    </source>
</evidence>
<protein>
    <submittedName>
        <fullName evidence="3">Uncharacterized protein</fullName>
    </submittedName>
</protein>
<dbReference type="EMBL" id="JBANRG010000085">
    <property type="protein sequence ID" value="KAK7437517.1"/>
    <property type="molecule type" value="Genomic_DNA"/>
</dbReference>
<organism evidence="3 4">
    <name type="scientific">Marasmiellus scandens</name>
    <dbReference type="NCBI Taxonomy" id="2682957"/>
    <lineage>
        <taxon>Eukaryota</taxon>
        <taxon>Fungi</taxon>
        <taxon>Dikarya</taxon>
        <taxon>Basidiomycota</taxon>
        <taxon>Agaricomycotina</taxon>
        <taxon>Agaricomycetes</taxon>
        <taxon>Agaricomycetidae</taxon>
        <taxon>Agaricales</taxon>
        <taxon>Marasmiineae</taxon>
        <taxon>Omphalotaceae</taxon>
        <taxon>Marasmiellus</taxon>
    </lineage>
</organism>
<feature type="compositionally biased region" description="Polar residues" evidence="1">
    <location>
        <begin position="604"/>
        <end position="617"/>
    </location>
</feature>
<keyword evidence="4" id="KW-1185">Reference proteome</keyword>
<dbReference type="Proteomes" id="UP001498398">
    <property type="component" value="Unassembled WGS sequence"/>
</dbReference>
<sequence length="710" mass="78273">MGKSKSPEILLEECLRRFPELATDQNYVLGANSTQNFTSDQEKWIRTHFWKQYHPLYTQGSGLKASGFDPPRTLVEAEKMFKTAKQHQFAEKFPAQERKQGWDGHLRSKWKNMKHTNDGKPNNQNLSSPDIAALFAAGDQRVYTRKLHQQDYNSRHTGEKAADLNAGAKLEWDAMSPEEQSVWQVKADALRNRKAKEGLTQETLYRTQTEALASLKVLLESLIGYSSGQIGDAQFYCMVAYHGEGDVLKSACLEAGANSFEHYLEDAKLQSNLRGCWETFAQAHLQRNLPKLHETKFTRSEGGNQYILPRYDEESPTKTYRRDVERFLEASWCLVCPPSSTVPIYPRTEVLVSPEKFFRDPLAQNIRISLDSVGDITLTSLLGFAEAIIDFQRSNPEISIFRDQDELITALTPAESEPITVDDITDFNNPESIIVSLDIPPRRDNSRSPVSAVRTQMTSTSQSSTTVDSSTSPQRGISSELPRSLALSGVDTSATPMENISPQLPQSFTSNGVDISSASRSAPSSFPLIQVYDGSDGPSVGETPAFSTVAAPQVPNTPDPSPDHGLTLPKEDPKQPSTQSEDSLLLEQHLLDGHSDTIMDVDTSAPTNPKGQAQRTWNRGAGRGKGGRGGRGGAGRSGGGQKYHDPAANIDTAKRPCDSAEDAGPRKKTRVETTESAVDSGPRRSERAKRPQDRSGANQITGSPAHRRKK</sequence>
<feature type="compositionally biased region" description="Low complexity" evidence="1">
    <location>
        <begin position="516"/>
        <end position="525"/>
    </location>
</feature>
<feature type="compositionally biased region" description="Low complexity" evidence="1">
    <location>
        <begin position="455"/>
        <end position="472"/>
    </location>
</feature>
<evidence type="ECO:0000313" key="2">
    <source>
        <dbReference type="EMBL" id="KAK7437517.1"/>
    </source>
</evidence>
<feature type="compositionally biased region" description="Basic and acidic residues" evidence="1">
    <location>
        <begin position="681"/>
        <end position="693"/>
    </location>
</feature>
<reference evidence="3 4" key="1">
    <citation type="submission" date="2024-01" db="EMBL/GenBank/DDBJ databases">
        <title>A draft genome for the cacao thread blight pathogen Marasmiellus scandens.</title>
        <authorList>
            <person name="Baruah I.K."/>
            <person name="Leung J."/>
            <person name="Bukari Y."/>
            <person name="Amoako-Attah I."/>
            <person name="Meinhardt L.W."/>
            <person name="Bailey B.A."/>
            <person name="Cohen S.P."/>
        </authorList>
    </citation>
    <scope>NUCLEOTIDE SEQUENCE [LARGE SCALE GENOMIC DNA]</scope>
    <source>
        <strain evidence="3 4">GH-19</strain>
    </source>
</reference>